<evidence type="ECO:0000313" key="8">
    <source>
        <dbReference type="Proteomes" id="UP001200470"/>
    </source>
</evidence>
<dbReference type="Proteomes" id="UP001200470">
    <property type="component" value="Unassembled WGS sequence"/>
</dbReference>
<evidence type="ECO:0000313" key="7">
    <source>
        <dbReference type="EMBL" id="MCF2563313.1"/>
    </source>
</evidence>
<dbReference type="InterPro" id="IPR036388">
    <property type="entry name" value="WH-like_DNA-bd_sf"/>
</dbReference>
<dbReference type="Pfam" id="PF08281">
    <property type="entry name" value="Sigma70_r4_2"/>
    <property type="match status" value="1"/>
</dbReference>
<dbReference type="PANTHER" id="PTHR43133:SF46">
    <property type="entry name" value="RNA POLYMERASE SIGMA-70 FACTOR ECF SUBFAMILY"/>
    <property type="match status" value="1"/>
</dbReference>
<dbReference type="SUPFAM" id="SSF88946">
    <property type="entry name" value="Sigma2 domain of RNA polymerase sigma factors"/>
    <property type="match status" value="1"/>
</dbReference>
<keyword evidence="8" id="KW-1185">Reference proteome</keyword>
<evidence type="ECO:0000256" key="2">
    <source>
        <dbReference type="ARBA" id="ARBA00023015"/>
    </source>
</evidence>
<name>A0ABS9CG66_9BACT</name>
<dbReference type="InterPro" id="IPR013324">
    <property type="entry name" value="RNA_pol_sigma_r3/r4-like"/>
</dbReference>
<sequence length="204" mass="23713">MQVFPTFALYNDRNENIVKHYTDTDEQQLAEQLRCGNAAAMRVFYDRYGGLLTAVCARYITDSESLKDVMQDSMVQLLTHVSDFKYRGEGSLRAWATKIVVTQALRYLREEKRREWQTIDWDVADVPEEDDPPVSDIPPDVIQQMVRRLPTGYRTVFNLYVFEHKSHQEIAQLLGIKKDSSASQLSRAKNLLAQMIRQYTNTQQ</sequence>
<organism evidence="7 8">
    <name type="scientific">Xylanibacter brevis</name>
    <dbReference type="NCBI Taxonomy" id="83231"/>
    <lineage>
        <taxon>Bacteria</taxon>
        <taxon>Pseudomonadati</taxon>
        <taxon>Bacteroidota</taxon>
        <taxon>Bacteroidia</taxon>
        <taxon>Bacteroidales</taxon>
        <taxon>Prevotellaceae</taxon>
        <taxon>Xylanibacter</taxon>
    </lineage>
</organism>
<reference evidence="7 8" key="1">
    <citation type="submission" date="2020-12" db="EMBL/GenBank/DDBJ databases">
        <title>Whole genome sequences of gut porcine anaerobes.</title>
        <authorList>
            <person name="Kubasova T."/>
            <person name="Jahodarova E."/>
            <person name="Rychlik I."/>
        </authorList>
    </citation>
    <scope>NUCLEOTIDE SEQUENCE [LARGE SCALE GENOMIC DNA]</scope>
    <source>
        <strain evidence="7 8">An925</strain>
    </source>
</reference>
<evidence type="ECO:0000256" key="4">
    <source>
        <dbReference type="ARBA" id="ARBA00023163"/>
    </source>
</evidence>
<feature type="domain" description="RNA polymerase sigma factor 70 region 4 type 2" evidence="6">
    <location>
        <begin position="142"/>
        <end position="190"/>
    </location>
</feature>
<dbReference type="InterPro" id="IPR039425">
    <property type="entry name" value="RNA_pol_sigma-70-like"/>
</dbReference>
<dbReference type="InterPro" id="IPR007627">
    <property type="entry name" value="RNA_pol_sigma70_r2"/>
</dbReference>
<dbReference type="Gene3D" id="1.10.10.10">
    <property type="entry name" value="Winged helix-like DNA-binding domain superfamily/Winged helix DNA-binding domain"/>
    <property type="match status" value="1"/>
</dbReference>
<dbReference type="RefSeq" id="WP_336410076.1">
    <property type="nucleotide sequence ID" value="NZ_JADYTN010000007.1"/>
</dbReference>
<dbReference type="InterPro" id="IPR014284">
    <property type="entry name" value="RNA_pol_sigma-70_dom"/>
</dbReference>
<keyword evidence="3" id="KW-0731">Sigma factor</keyword>
<evidence type="ECO:0000256" key="1">
    <source>
        <dbReference type="ARBA" id="ARBA00010641"/>
    </source>
</evidence>
<dbReference type="NCBIfam" id="TIGR02937">
    <property type="entry name" value="sigma70-ECF"/>
    <property type="match status" value="1"/>
</dbReference>
<comment type="caution">
    <text evidence="7">The sequence shown here is derived from an EMBL/GenBank/DDBJ whole genome shotgun (WGS) entry which is preliminary data.</text>
</comment>
<dbReference type="InterPro" id="IPR013249">
    <property type="entry name" value="RNA_pol_sigma70_r4_t2"/>
</dbReference>
<keyword evidence="2" id="KW-0805">Transcription regulation</keyword>
<feature type="domain" description="RNA polymerase sigma-70 region 2" evidence="5">
    <location>
        <begin position="44"/>
        <end position="114"/>
    </location>
</feature>
<comment type="similarity">
    <text evidence="1">Belongs to the sigma-70 factor family. ECF subfamily.</text>
</comment>
<evidence type="ECO:0000256" key="3">
    <source>
        <dbReference type="ARBA" id="ARBA00023082"/>
    </source>
</evidence>
<dbReference type="PANTHER" id="PTHR43133">
    <property type="entry name" value="RNA POLYMERASE ECF-TYPE SIGMA FACTO"/>
    <property type="match status" value="1"/>
</dbReference>
<keyword evidence="4" id="KW-0804">Transcription</keyword>
<accession>A0ABS9CG66</accession>
<dbReference type="EMBL" id="JADYTN010000007">
    <property type="protein sequence ID" value="MCF2563313.1"/>
    <property type="molecule type" value="Genomic_DNA"/>
</dbReference>
<dbReference type="Gene3D" id="1.10.1740.10">
    <property type="match status" value="1"/>
</dbReference>
<protein>
    <submittedName>
        <fullName evidence="7">Sigma-70 family RNA polymerase sigma factor</fullName>
    </submittedName>
</protein>
<proteinExistence type="inferred from homology"/>
<dbReference type="InterPro" id="IPR013325">
    <property type="entry name" value="RNA_pol_sigma_r2"/>
</dbReference>
<evidence type="ECO:0000259" key="5">
    <source>
        <dbReference type="Pfam" id="PF04542"/>
    </source>
</evidence>
<gene>
    <name evidence="7" type="ORF">I6E12_04205</name>
</gene>
<dbReference type="Pfam" id="PF04542">
    <property type="entry name" value="Sigma70_r2"/>
    <property type="match status" value="1"/>
</dbReference>
<dbReference type="SUPFAM" id="SSF88659">
    <property type="entry name" value="Sigma3 and sigma4 domains of RNA polymerase sigma factors"/>
    <property type="match status" value="1"/>
</dbReference>
<evidence type="ECO:0000259" key="6">
    <source>
        <dbReference type="Pfam" id="PF08281"/>
    </source>
</evidence>